<keyword evidence="2" id="KW-0812">Transmembrane</keyword>
<dbReference type="Proteomes" id="UP001642540">
    <property type="component" value="Unassembled WGS sequence"/>
</dbReference>
<evidence type="ECO:0000313" key="4">
    <source>
        <dbReference type="Proteomes" id="UP001642540"/>
    </source>
</evidence>
<name>A0ABP1Q8C4_9HEXA</name>
<evidence type="ECO:0000313" key="3">
    <source>
        <dbReference type="EMBL" id="CAL8092640.1"/>
    </source>
</evidence>
<gene>
    <name evidence="3" type="ORF">ODALV1_LOCUS8284</name>
</gene>
<proteinExistence type="predicted"/>
<dbReference type="EMBL" id="CAXLJM020000025">
    <property type="protein sequence ID" value="CAL8092640.1"/>
    <property type="molecule type" value="Genomic_DNA"/>
</dbReference>
<evidence type="ECO:0000256" key="2">
    <source>
        <dbReference type="SAM" id="Phobius"/>
    </source>
</evidence>
<comment type="caution">
    <text evidence="3">The sequence shown here is derived from an EMBL/GenBank/DDBJ whole genome shotgun (WGS) entry which is preliminary data.</text>
</comment>
<sequence>MTSSKRFSKLFSGNNDDSEAEPYVDNNFKCISICFCLAIGKFVPYVKGAEGYSRFAHQYDEPLQSSPSACLGLPLCYSTQNPPLNIVSRVTWMKLKREAINLEFIFRICAKHGKYTRESYSTEEEFQHSEMFELNSIIIRKKEYSYEDLTKFGFCEEDSVKISSAVLCILFSFFCIVASFIISFRVGNRTKGDTNRRSIKPAFPESNQYSRDNFDSLFE</sequence>
<organism evidence="3 4">
    <name type="scientific">Orchesella dallaii</name>
    <dbReference type="NCBI Taxonomy" id="48710"/>
    <lineage>
        <taxon>Eukaryota</taxon>
        <taxon>Metazoa</taxon>
        <taxon>Ecdysozoa</taxon>
        <taxon>Arthropoda</taxon>
        <taxon>Hexapoda</taxon>
        <taxon>Collembola</taxon>
        <taxon>Entomobryomorpha</taxon>
        <taxon>Entomobryoidea</taxon>
        <taxon>Orchesellidae</taxon>
        <taxon>Orchesellinae</taxon>
        <taxon>Orchesella</taxon>
    </lineage>
</organism>
<keyword evidence="4" id="KW-1185">Reference proteome</keyword>
<keyword evidence="2" id="KW-0472">Membrane</keyword>
<accession>A0ABP1Q8C4</accession>
<feature type="transmembrane region" description="Helical" evidence="2">
    <location>
        <begin position="164"/>
        <end position="187"/>
    </location>
</feature>
<evidence type="ECO:0000256" key="1">
    <source>
        <dbReference type="SAM" id="MobiDB-lite"/>
    </source>
</evidence>
<protein>
    <submittedName>
        <fullName evidence="3">Uncharacterized protein</fullName>
    </submittedName>
</protein>
<keyword evidence="2" id="KW-1133">Transmembrane helix</keyword>
<reference evidence="3 4" key="1">
    <citation type="submission" date="2024-08" db="EMBL/GenBank/DDBJ databases">
        <authorList>
            <person name="Cucini C."/>
            <person name="Frati F."/>
        </authorList>
    </citation>
    <scope>NUCLEOTIDE SEQUENCE [LARGE SCALE GENOMIC DNA]</scope>
</reference>
<feature type="region of interest" description="Disordered" evidence="1">
    <location>
        <begin position="191"/>
        <end position="219"/>
    </location>
</feature>